<dbReference type="Pfam" id="PF13540">
    <property type="entry name" value="RCC1_2"/>
    <property type="match status" value="2"/>
</dbReference>
<dbReference type="GO" id="GO:0005737">
    <property type="term" value="C:cytoplasm"/>
    <property type="evidence" value="ECO:0007669"/>
    <property type="project" value="TreeGrafter"/>
</dbReference>
<accession>A9GLY4</accession>
<reference evidence="1 2" key="1">
    <citation type="journal article" date="2007" name="Nat. Biotechnol.">
        <title>Complete genome sequence of the myxobacterium Sorangium cellulosum.</title>
        <authorList>
            <person name="Schneiker S."/>
            <person name="Perlova O."/>
            <person name="Kaiser O."/>
            <person name="Gerth K."/>
            <person name="Alici A."/>
            <person name="Altmeyer M.O."/>
            <person name="Bartels D."/>
            <person name="Bekel T."/>
            <person name="Beyer S."/>
            <person name="Bode E."/>
            <person name="Bode H.B."/>
            <person name="Bolten C.J."/>
            <person name="Choudhuri J.V."/>
            <person name="Doss S."/>
            <person name="Elnakady Y.A."/>
            <person name="Frank B."/>
            <person name="Gaigalat L."/>
            <person name="Goesmann A."/>
            <person name="Groeger C."/>
            <person name="Gross F."/>
            <person name="Jelsbak L."/>
            <person name="Jelsbak L."/>
            <person name="Kalinowski J."/>
            <person name="Kegler C."/>
            <person name="Knauber T."/>
            <person name="Konietzny S."/>
            <person name="Kopp M."/>
            <person name="Krause L."/>
            <person name="Krug D."/>
            <person name="Linke B."/>
            <person name="Mahmud T."/>
            <person name="Martinez-Arias R."/>
            <person name="McHardy A.C."/>
            <person name="Merai M."/>
            <person name="Meyer F."/>
            <person name="Mormann S."/>
            <person name="Munoz-Dorado J."/>
            <person name="Perez J."/>
            <person name="Pradella S."/>
            <person name="Rachid S."/>
            <person name="Raddatz G."/>
            <person name="Rosenau F."/>
            <person name="Rueckert C."/>
            <person name="Sasse F."/>
            <person name="Scharfe M."/>
            <person name="Schuster S.C."/>
            <person name="Suen G."/>
            <person name="Treuner-Lange A."/>
            <person name="Velicer G.J."/>
            <person name="Vorholter F.-J."/>
            <person name="Weissman K.J."/>
            <person name="Welch R.D."/>
            <person name="Wenzel S.C."/>
            <person name="Whitworth D.E."/>
            <person name="Wilhelm S."/>
            <person name="Wittmann C."/>
            <person name="Bloecker H."/>
            <person name="Puehler A."/>
            <person name="Mueller R."/>
        </authorList>
    </citation>
    <scope>NUCLEOTIDE SEQUENCE [LARGE SCALE GENOMIC DNA]</scope>
    <source>
        <strain evidence="2">So ce56</strain>
    </source>
</reference>
<sequence>MACWGRNLNRQSGGGPIIDSADEVVGVTLVEGVAGAKAVVAGGRHSCALLDDGGVVCWGSNQSGQLGSEEANLVSAPVRAALDVRAVALAAGREHTCALDEEGGVFCWGSDGQGQIGTGRQ</sequence>
<gene>
    <name evidence="1" type="ordered locus">sce0188</name>
</gene>
<organism evidence="1 2">
    <name type="scientific">Sorangium cellulosum (strain So ce56)</name>
    <name type="common">Polyangium cellulosum (strain So ce56)</name>
    <dbReference type="NCBI Taxonomy" id="448385"/>
    <lineage>
        <taxon>Bacteria</taxon>
        <taxon>Pseudomonadati</taxon>
        <taxon>Myxococcota</taxon>
        <taxon>Polyangia</taxon>
        <taxon>Polyangiales</taxon>
        <taxon>Polyangiaceae</taxon>
        <taxon>Sorangium</taxon>
    </lineage>
</organism>
<evidence type="ECO:0000313" key="1">
    <source>
        <dbReference type="EMBL" id="CAN90345.1"/>
    </source>
</evidence>
<dbReference type="InterPro" id="IPR009091">
    <property type="entry name" value="RCC1/BLIP-II"/>
</dbReference>
<dbReference type="AlphaFoldDB" id="A9GLY4"/>
<dbReference type="InterPro" id="IPR051553">
    <property type="entry name" value="Ran_GTPase-activating"/>
</dbReference>
<evidence type="ECO:0000313" key="2">
    <source>
        <dbReference type="Proteomes" id="UP000002139"/>
    </source>
</evidence>
<dbReference type="PROSITE" id="PS50012">
    <property type="entry name" value="RCC1_3"/>
    <property type="match status" value="1"/>
</dbReference>
<dbReference type="PANTHER" id="PTHR45982:SF1">
    <property type="entry name" value="REGULATOR OF CHROMOSOME CONDENSATION"/>
    <property type="match status" value="1"/>
</dbReference>
<protein>
    <submittedName>
        <fullName evidence="1">Uncharacterized protein</fullName>
    </submittedName>
</protein>
<dbReference type="STRING" id="448385.sce0188"/>
<proteinExistence type="predicted"/>
<dbReference type="EMBL" id="AM746676">
    <property type="protein sequence ID" value="CAN90345.1"/>
    <property type="molecule type" value="Genomic_DNA"/>
</dbReference>
<name>A9GLY4_SORC5</name>
<dbReference type="HOGENOM" id="CLU_2036519_0_0_7"/>
<dbReference type="GO" id="GO:0005085">
    <property type="term" value="F:guanyl-nucleotide exchange factor activity"/>
    <property type="evidence" value="ECO:0007669"/>
    <property type="project" value="TreeGrafter"/>
</dbReference>
<dbReference type="PANTHER" id="PTHR45982">
    <property type="entry name" value="REGULATOR OF CHROMOSOME CONDENSATION"/>
    <property type="match status" value="1"/>
</dbReference>
<keyword evidence="2" id="KW-1185">Reference proteome</keyword>
<dbReference type="Proteomes" id="UP000002139">
    <property type="component" value="Chromosome"/>
</dbReference>
<dbReference type="InterPro" id="IPR000408">
    <property type="entry name" value="Reg_chr_condens"/>
</dbReference>
<dbReference type="eggNOG" id="COG5184">
    <property type="taxonomic scope" value="Bacteria"/>
</dbReference>
<dbReference type="Gene3D" id="2.130.10.30">
    <property type="entry name" value="Regulator of chromosome condensation 1/beta-lactamase-inhibitor protein II"/>
    <property type="match status" value="1"/>
</dbReference>
<dbReference type="KEGG" id="scl:sce0188"/>
<dbReference type="SUPFAM" id="SSF50985">
    <property type="entry name" value="RCC1/BLIP-II"/>
    <property type="match status" value="1"/>
</dbReference>